<keyword evidence="5" id="KW-1185">Reference proteome</keyword>
<reference evidence="4 5" key="1">
    <citation type="submission" date="2016-10" db="EMBL/GenBank/DDBJ databases">
        <authorList>
            <person name="de Groot N.N."/>
        </authorList>
    </citation>
    <scope>NUCLEOTIDE SEQUENCE [LARGE SCALE GENOMIC DNA]</scope>
    <source>
        <strain evidence="4 5">LMG 23650</strain>
    </source>
</reference>
<dbReference type="InterPro" id="IPR023750">
    <property type="entry name" value="RbsD-like_sf"/>
</dbReference>
<evidence type="ECO:0000313" key="4">
    <source>
        <dbReference type="EMBL" id="SFH95509.1"/>
    </source>
</evidence>
<dbReference type="STRING" id="420953.SAMN05192543_101746"/>
<keyword evidence="2" id="KW-0413">Isomerase</keyword>
<dbReference type="AlphaFoldDB" id="A0A1I3E9D4"/>
<dbReference type="EMBL" id="FOQU01000001">
    <property type="protein sequence ID" value="SFH95509.1"/>
    <property type="molecule type" value="Genomic_DNA"/>
</dbReference>
<organism evidence="4 5">
    <name type="scientific">Paraburkholderia megapolitana</name>
    <dbReference type="NCBI Taxonomy" id="420953"/>
    <lineage>
        <taxon>Bacteria</taxon>
        <taxon>Pseudomonadati</taxon>
        <taxon>Pseudomonadota</taxon>
        <taxon>Betaproteobacteria</taxon>
        <taxon>Burkholderiales</taxon>
        <taxon>Burkholderiaceae</taxon>
        <taxon>Paraburkholderia</taxon>
    </lineage>
</organism>
<dbReference type="GO" id="GO:0042806">
    <property type="term" value="F:fucose binding"/>
    <property type="evidence" value="ECO:0007669"/>
    <property type="project" value="TreeGrafter"/>
</dbReference>
<evidence type="ECO:0000256" key="1">
    <source>
        <dbReference type="ARBA" id="ARBA00000223"/>
    </source>
</evidence>
<evidence type="ECO:0000313" key="5">
    <source>
        <dbReference type="Proteomes" id="UP000199548"/>
    </source>
</evidence>
<gene>
    <name evidence="4" type="ORF">SAMN05192543_101746</name>
</gene>
<dbReference type="InterPro" id="IPR007721">
    <property type="entry name" value="RbsD_FucU"/>
</dbReference>
<evidence type="ECO:0000256" key="2">
    <source>
        <dbReference type="ARBA" id="ARBA00023235"/>
    </source>
</evidence>
<dbReference type="GO" id="GO:0006004">
    <property type="term" value="P:fucose metabolic process"/>
    <property type="evidence" value="ECO:0007669"/>
    <property type="project" value="TreeGrafter"/>
</dbReference>
<accession>A0A1I3E9D4</accession>
<comment type="catalytic activity">
    <reaction evidence="3">
        <text>alpha-L-fucose = beta-L-fucose</text>
        <dbReference type="Rhea" id="RHEA:25580"/>
        <dbReference type="ChEBI" id="CHEBI:42548"/>
        <dbReference type="ChEBI" id="CHEBI:42589"/>
        <dbReference type="EC" id="5.1.3.29"/>
    </reaction>
</comment>
<name>A0A1I3E9D4_9BURK</name>
<proteinExistence type="predicted"/>
<dbReference type="Gene3D" id="3.40.1650.10">
    <property type="entry name" value="RbsD-like domain"/>
    <property type="match status" value="1"/>
</dbReference>
<sequence length="160" mass="17298">MLKNLDPLLNADILHALRAMGHGDELVICDANFPGDSVARATVLGKVLRLDGVDSARAVRAVLSVMPLDTFVEHPALRMEVVGEPNTIPAVQREVQAEIDAAEGRSVPLASIERFAFYERARKAYCVIATGEQRGYGCFVFSKGVLLAPDAPRDPARNDA</sequence>
<protein>
    <submittedName>
        <fullName evidence="4">L-fucose mutarotase</fullName>
    </submittedName>
</protein>
<comment type="catalytic activity">
    <reaction evidence="1">
        <text>beta-D-ribopyranose = beta-D-ribofuranose</text>
        <dbReference type="Rhea" id="RHEA:25432"/>
        <dbReference type="ChEBI" id="CHEBI:27476"/>
        <dbReference type="ChEBI" id="CHEBI:47002"/>
        <dbReference type="EC" id="5.4.99.62"/>
    </reaction>
</comment>
<dbReference type="RefSeq" id="WP_091007528.1">
    <property type="nucleotide sequence ID" value="NZ_CP041743.1"/>
</dbReference>
<dbReference type="SUPFAM" id="SSF102546">
    <property type="entry name" value="RbsD-like"/>
    <property type="match status" value="1"/>
</dbReference>
<dbReference type="GO" id="GO:0036373">
    <property type="term" value="F:L-fucose mutarotase activity"/>
    <property type="evidence" value="ECO:0007669"/>
    <property type="project" value="UniProtKB-EC"/>
</dbReference>
<dbReference type="Pfam" id="PF05025">
    <property type="entry name" value="RbsD_FucU"/>
    <property type="match status" value="1"/>
</dbReference>
<dbReference type="OrthoDB" id="7947972at2"/>
<evidence type="ECO:0000256" key="3">
    <source>
        <dbReference type="ARBA" id="ARBA00036324"/>
    </source>
</evidence>
<dbReference type="Proteomes" id="UP000199548">
    <property type="component" value="Unassembled WGS sequence"/>
</dbReference>
<dbReference type="InterPro" id="IPR050443">
    <property type="entry name" value="RbsD/FucU_mutarotase"/>
</dbReference>
<dbReference type="PANTHER" id="PTHR31690:SF4">
    <property type="entry name" value="FUCOSE MUTAROTASE"/>
    <property type="match status" value="1"/>
</dbReference>
<dbReference type="GO" id="GO:0062193">
    <property type="term" value="F:D-ribose pyranase activity"/>
    <property type="evidence" value="ECO:0007669"/>
    <property type="project" value="UniProtKB-EC"/>
</dbReference>
<dbReference type="PANTHER" id="PTHR31690">
    <property type="entry name" value="FUCOSE MUTAROTASE"/>
    <property type="match status" value="1"/>
</dbReference>